<comment type="caution">
    <text evidence="3">The sequence shown here is derived from an EMBL/GenBank/DDBJ whole genome shotgun (WGS) entry which is preliminary data.</text>
</comment>
<keyword evidence="1" id="KW-0732">Signal</keyword>
<dbReference type="eggNOG" id="COG1680">
    <property type="taxonomic scope" value="Bacteria"/>
</dbReference>
<dbReference type="STRING" id="391625.PPSIR1_02703"/>
<protein>
    <recommendedName>
        <fullName evidence="2">Beta-lactamase-related domain-containing protein</fullName>
    </recommendedName>
</protein>
<evidence type="ECO:0000259" key="2">
    <source>
        <dbReference type="Pfam" id="PF00144"/>
    </source>
</evidence>
<dbReference type="Proteomes" id="UP000005801">
    <property type="component" value="Unassembled WGS sequence"/>
</dbReference>
<dbReference type="InterPro" id="IPR050491">
    <property type="entry name" value="AmpC-like"/>
</dbReference>
<dbReference type="Pfam" id="PF00144">
    <property type="entry name" value="Beta-lactamase"/>
    <property type="match status" value="1"/>
</dbReference>
<dbReference type="Gene3D" id="3.40.710.10">
    <property type="entry name" value="DD-peptidase/beta-lactamase superfamily"/>
    <property type="match status" value="1"/>
</dbReference>
<organism evidence="3 4">
    <name type="scientific">Plesiocystis pacifica SIR-1</name>
    <dbReference type="NCBI Taxonomy" id="391625"/>
    <lineage>
        <taxon>Bacteria</taxon>
        <taxon>Pseudomonadati</taxon>
        <taxon>Myxococcota</taxon>
        <taxon>Polyangia</taxon>
        <taxon>Nannocystales</taxon>
        <taxon>Nannocystaceae</taxon>
        <taxon>Plesiocystis</taxon>
    </lineage>
</organism>
<dbReference type="RefSeq" id="WP_006977167.1">
    <property type="nucleotide sequence ID" value="NZ_ABCS01000191.1"/>
</dbReference>
<accession>A6GKD1</accession>
<dbReference type="InterPro" id="IPR001466">
    <property type="entry name" value="Beta-lactam-related"/>
</dbReference>
<dbReference type="PANTHER" id="PTHR46825">
    <property type="entry name" value="D-ALANYL-D-ALANINE-CARBOXYPEPTIDASE/ENDOPEPTIDASE AMPH"/>
    <property type="match status" value="1"/>
</dbReference>
<evidence type="ECO:0000313" key="4">
    <source>
        <dbReference type="Proteomes" id="UP000005801"/>
    </source>
</evidence>
<feature type="domain" description="Beta-lactamase-related" evidence="2">
    <location>
        <begin position="69"/>
        <end position="312"/>
    </location>
</feature>
<dbReference type="AlphaFoldDB" id="A6GKD1"/>
<evidence type="ECO:0000256" key="1">
    <source>
        <dbReference type="SAM" id="SignalP"/>
    </source>
</evidence>
<name>A6GKD1_9BACT</name>
<dbReference type="PROSITE" id="PS51257">
    <property type="entry name" value="PROKAR_LIPOPROTEIN"/>
    <property type="match status" value="1"/>
</dbReference>
<evidence type="ECO:0000313" key="3">
    <source>
        <dbReference type="EMBL" id="EDM73669.1"/>
    </source>
</evidence>
<dbReference type="SUPFAM" id="SSF56601">
    <property type="entry name" value="beta-lactamase/transpeptidase-like"/>
    <property type="match status" value="1"/>
</dbReference>
<gene>
    <name evidence="3" type="ORF">PPSIR1_02703</name>
</gene>
<proteinExistence type="predicted"/>
<dbReference type="PANTHER" id="PTHR46825:SF9">
    <property type="entry name" value="BETA-LACTAMASE-RELATED DOMAIN-CONTAINING PROTEIN"/>
    <property type="match status" value="1"/>
</dbReference>
<sequence length="568" mass="60881">MSSTPARSRLCPRAGALALLLASLTACAEPFPDCADEPDAPTCLSADGVPLSGSYDPALRELDERLASYVSRYCVGAATLAVSVDGELRLSRGYGYLDGPPSRGCKRWPEDPFVGGEPVSPDTPIRIGSVGKNITAAVTRDAVRAELAARGLPAGEADIEALPLVGGPFPLVSPRIGAVMAGERAPPFPVEDSACSELADSRWADVTLGDVLSHRAGLHRGLIDVMTGTRIQAIRGLDSPEALAAEQALVDPPATALDPSRGYFLRAETNEEALYGQLGACLEFPPGTQSRYSNVGFDLLSHIAHTVSGKRELARRGDADSHADSLVHAMVRDTLGVEGGARSTWGIYLSQPFVGERDLAEPHYREWDGASYYPTYRDPKRPFCEYDPATGACSLDAWRDEDTPYTELWTRTRVHIPYKYRGKSVGTGLVAAEAPLLVRFLDHYWVGSTTKGSSYDGLAWYGRPRATHHSPNNRDHDGGLSGASAWVVQLVGAPLRYDALPLEGGAYAFEAPKLDEPATCDTTPDGVNLALLIAQGNSAECSDCDLALSRLRNGLLEALCEVDWDTLE</sequence>
<dbReference type="OrthoDB" id="9799367at2"/>
<keyword evidence="4" id="KW-1185">Reference proteome</keyword>
<dbReference type="EMBL" id="ABCS01000191">
    <property type="protein sequence ID" value="EDM73669.1"/>
    <property type="molecule type" value="Genomic_DNA"/>
</dbReference>
<feature type="chain" id="PRO_5002697866" description="Beta-lactamase-related domain-containing protein" evidence="1">
    <location>
        <begin position="29"/>
        <end position="568"/>
    </location>
</feature>
<feature type="signal peptide" evidence="1">
    <location>
        <begin position="1"/>
        <end position="28"/>
    </location>
</feature>
<reference evidence="3 4" key="1">
    <citation type="submission" date="2007-06" db="EMBL/GenBank/DDBJ databases">
        <authorList>
            <person name="Shimkets L."/>
            <person name="Ferriera S."/>
            <person name="Johnson J."/>
            <person name="Kravitz S."/>
            <person name="Beeson K."/>
            <person name="Sutton G."/>
            <person name="Rogers Y.-H."/>
            <person name="Friedman R."/>
            <person name="Frazier M."/>
            <person name="Venter J.C."/>
        </authorList>
    </citation>
    <scope>NUCLEOTIDE SEQUENCE [LARGE SCALE GENOMIC DNA]</scope>
    <source>
        <strain evidence="3 4">SIR-1</strain>
    </source>
</reference>
<dbReference type="InterPro" id="IPR012338">
    <property type="entry name" value="Beta-lactam/transpept-like"/>
</dbReference>